<dbReference type="EMBL" id="HBUE01237862">
    <property type="protein sequence ID" value="CAG6547923.1"/>
    <property type="molecule type" value="Transcribed_RNA"/>
</dbReference>
<proteinExistence type="predicted"/>
<name>A0A8D8L6T8_CULPI</name>
<accession>A0A8D8L6T8</accession>
<reference evidence="1" key="1">
    <citation type="submission" date="2021-05" db="EMBL/GenBank/DDBJ databases">
        <authorList>
            <person name="Alioto T."/>
            <person name="Alioto T."/>
            <person name="Gomez Garrido J."/>
        </authorList>
    </citation>
    <scope>NUCLEOTIDE SEQUENCE</scope>
</reference>
<evidence type="ECO:0000313" key="1">
    <source>
        <dbReference type="EMBL" id="CAG6600132.1"/>
    </source>
</evidence>
<dbReference type="EMBL" id="HBUE01001285">
    <property type="protein sequence ID" value="CAG6443790.1"/>
    <property type="molecule type" value="Transcribed_RNA"/>
</dbReference>
<dbReference type="EMBL" id="HBUE01344810">
    <property type="protein sequence ID" value="CAG6600132.1"/>
    <property type="molecule type" value="Transcribed_RNA"/>
</dbReference>
<sequence length="100" mass="10444">MKDWNGYCCGAAGSGIGRPCARTTGPPTDPGPRSSGICSVPESAFTAGAVIAAVPAPFCPASARIRTRSSLSFFRAWPCWFSPALTGLIPELCPYWSCNS</sequence>
<organism evidence="1">
    <name type="scientific">Culex pipiens</name>
    <name type="common">House mosquito</name>
    <dbReference type="NCBI Taxonomy" id="7175"/>
    <lineage>
        <taxon>Eukaryota</taxon>
        <taxon>Metazoa</taxon>
        <taxon>Ecdysozoa</taxon>
        <taxon>Arthropoda</taxon>
        <taxon>Hexapoda</taxon>
        <taxon>Insecta</taxon>
        <taxon>Pterygota</taxon>
        <taxon>Neoptera</taxon>
        <taxon>Endopterygota</taxon>
        <taxon>Diptera</taxon>
        <taxon>Nematocera</taxon>
        <taxon>Culicoidea</taxon>
        <taxon>Culicidae</taxon>
        <taxon>Culicinae</taxon>
        <taxon>Culicini</taxon>
        <taxon>Culex</taxon>
        <taxon>Culex</taxon>
    </lineage>
</organism>
<dbReference type="AlphaFoldDB" id="A0A8D8L6T8"/>
<dbReference type="EMBL" id="HBUE01001286">
    <property type="protein sequence ID" value="CAG6443791.1"/>
    <property type="molecule type" value="Transcribed_RNA"/>
</dbReference>
<protein>
    <submittedName>
        <fullName evidence="1">(northern house mosquito) hypothetical protein</fullName>
    </submittedName>
</protein>